<comment type="caution">
    <text evidence="16">The sequence shown here is derived from an EMBL/GenBank/DDBJ whole genome shotgun (WGS) entry which is preliminary data.</text>
</comment>
<evidence type="ECO:0000256" key="5">
    <source>
        <dbReference type="ARBA" id="ARBA00022692"/>
    </source>
</evidence>
<keyword evidence="7" id="KW-0406">Ion transport</keyword>
<evidence type="ECO:0000256" key="2">
    <source>
        <dbReference type="ARBA" id="ARBA00022448"/>
    </source>
</evidence>
<dbReference type="Pfam" id="PF07715">
    <property type="entry name" value="Plug"/>
    <property type="match status" value="1"/>
</dbReference>
<dbReference type="PANTHER" id="PTHR32552">
    <property type="entry name" value="FERRICHROME IRON RECEPTOR-RELATED"/>
    <property type="match status" value="1"/>
</dbReference>
<evidence type="ECO:0000256" key="10">
    <source>
        <dbReference type="ARBA" id="ARBA00023237"/>
    </source>
</evidence>
<feature type="signal peptide" evidence="13">
    <location>
        <begin position="1"/>
        <end position="37"/>
    </location>
</feature>
<sequence>MRKSNNSSPSFRKKLLANSIKSLTLATVAVLPSFAVAAPMALEEVVVTATKRSESIQDVPLAINAISGDFAREVNLNDVKDMIKFSPGISGNSQDSFLDTISVRGIVSNDFGNGGDPSIGVYKNGNYQGRNGSAVSSLFDIDRVEVLRGPQGFLFGRNAISGAISSHSNKASLESQEGYLELDVGERNVFVAEGAINMPVNDSFALRVAGYHSEEDGWVDHLPSGDKLLGHNKDAARISAKFVSEKIDANFYVEYEDRKQGGTVYVAREDQAYQALNGVLTGAGLPALAARPKHGEDVSDLDLNGTGQGIYDDGNVLSVGLQIDYDMENLVLTSITGYKSHHYAYAEDYDGSSAQLFWYSQDQEGDYLEQEFRLTSNSDGALSWYAGLSYYEEDIDTIFTGNQAEEIYCNIYWGGSCAYAVYLDNAYYSSAYFGSPGGFTPASSGLIEDKNRTIGQYQGYAGYVDLSYQFTETVSVSAGVRYTYDEKEMSQQSLPAESLFNGGVQAPLTEGVIKDKEDWDEVTWRVVINYQPNDDTLLYFSTTTGSKSGGFNSFSLTPAGDKPASFDEESVISYELGYKGTLLDGRAQLTANTFYYDYTDQQLTFAYPDSPNITRVGNIGQVDGYGFEGTAQAVLTDTLRFMLGVSWFDSEVNEVENFCENLDVCEGEPQPGAPEWTFFASLNTAIPVAGGEWFGSLNYSWEDKRASSLNPNLSKDLRGPRELQLSAGYRSEQQWTVSVYVENLTDEEYYDGGVSNAAADGSSFYPDSDINPSRPRTAGIRLGYEF</sequence>
<keyword evidence="9 11" id="KW-0472">Membrane</keyword>
<evidence type="ECO:0000256" key="11">
    <source>
        <dbReference type="PROSITE-ProRule" id="PRU01360"/>
    </source>
</evidence>
<keyword evidence="17" id="KW-1185">Reference proteome</keyword>
<evidence type="ECO:0000313" key="16">
    <source>
        <dbReference type="EMBL" id="MCZ0865710.1"/>
    </source>
</evidence>
<evidence type="ECO:0000313" key="17">
    <source>
        <dbReference type="Proteomes" id="UP001069090"/>
    </source>
</evidence>
<dbReference type="AlphaFoldDB" id="A0A9J6RLW4"/>
<feature type="chain" id="PRO_5039887809" evidence="13">
    <location>
        <begin position="38"/>
        <end position="786"/>
    </location>
</feature>
<dbReference type="GO" id="GO:0006826">
    <property type="term" value="P:iron ion transport"/>
    <property type="evidence" value="ECO:0007669"/>
    <property type="project" value="UniProtKB-KW"/>
</dbReference>
<dbReference type="EMBL" id="JAPTGG010000008">
    <property type="protein sequence ID" value="MCZ0865710.1"/>
    <property type="molecule type" value="Genomic_DNA"/>
</dbReference>
<evidence type="ECO:0000259" key="14">
    <source>
        <dbReference type="Pfam" id="PF00593"/>
    </source>
</evidence>
<reference evidence="16 17" key="1">
    <citation type="submission" date="2022-12" db="EMBL/GenBank/DDBJ databases">
        <title>Dasania phycosphaerae sp. nov., isolated from particulate material of the south coast of Korea.</title>
        <authorList>
            <person name="Jiang Y."/>
        </authorList>
    </citation>
    <scope>NUCLEOTIDE SEQUENCE [LARGE SCALE GENOMIC DNA]</scope>
    <source>
        <strain evidence="16 17">GY-19</strain>
    </source>
</reference>
<keyword evidence="2 11" id="KW-0813">Transport</keyword>
<keyword evidence="13" id="KW-0732">Signal</keyword>
<gene>
    <name evidence="16" type="ORF">O0V09_10880</name>
</gene>
<feature type="domain" description="TonB-dependent receptor-like beta-barrel" evidence="14">
    <location>
        <begin position="298"/>
        <end position="744"/>
    </location>
</feature>
<dbReference type="InterPro" id="IPR039426">
    <property type="entry name" value="TonB-dep_rcpt-like"/>
</dbReference>
<keyword evidence="16" id="KW-0675">Receptor</keyword>
<dbReference type="Gene3D" id="2.40.170.20">
    <property type="entry name" value="TonB-dependent receptor, beta-barrel domain"/>
    <property type="match status" value="1"/>
</dbReference>
<evidence type="ECO:0000256" key="4">
    <source>
        <dbReference type="ARBA" id="ARBA00022496"/>
    </source>
</evidence>
<keyword evidence="8 12" id="KW-0798">TonB box</keyword>
<dbReference type="PANTHER" id="PTHR32552:SF81">
    <property type="entry name" value="TONB-DEPENDENT OUTER MEMBRANE RECEPTOR"/>
    <property type="match status" value="1"/>
</dbReference>
<proteinExistence type="inferred from homology"/>
<dbReference type="RefSeq" id="WP_258331852.1">
    <property type="nucleotide sequence ID" value="NZ_JAPTGG010000008.1"/>
</dbReference>
<evidence type="ECO:0000256" key="3">
    <source>
        <dbReference type="ARBA" id="ARBA00022452"/>
    </source>
</evidence>
<organism evidence="16 17">
    <name type="scientific">Dasania phycosphaerae</name>
    <dbReference type="NCBI Taxonomy" id="2950436"/>
    <lineage>
        <taxon>Bacteria</taxon>
        <taxon>Pseudomonadati</taxon>
        <taxon>Pseudomonadota</taxon>
        <taxon>Gammaproteobacteria</taxon>
        <taxon>Cellvibrionales</taxon>
        <taxon>Spongiibacteraceae</taxon>
        <taxon>Dasania</taxon>
    </lineage>
</organism>
<evidence type="ECO:0000256" key="6">
    <source>
        <dbReference type="ARBA" id="ARBA00023004"/>
    </source>
</evidence>
<evidence type="ECO:0000256" key="1">
    <source>
        <dbReference type="ARBA" id="ARBA00004571"/>
    </source>
</evidence>
<protein>
    <submittedName>
        <fullName evidence="16">TonB-dependent receptor</fullName>
    </submittedName>
</protein>
<dbReference type="InterPro" id="IPR000531">
    <property type="entry name" value="Beta-barrel_TonB"/>
</dbReference>
<comment type="similarity">
    <text evidence="11 12">Belongs to the TonB-dependent receptor family.</text>
</comment>
<dbReference type="Proteomes" id="UP001069090">
    <property type="component" value="Unassembled WGS sequence"/>
</dbReference>
<name>A0A9J6RLW4_9GAMM</name>
<evidence type="ECO:0000256" key="12">
    <source>
        <dbReference type="RuleBase" id="RU003357"/>
    </source>
</evidence>
<dbReference type="InterPro" id="IPR012910">
    <property type="entry name" value="Plug_dom"/>
</dbReference>
<accession>A0A9J6RLW4</accession>
<keyword evidence="3 11" id="KW-1134">Transmembrane beta strand</keyword>
<dbReference type="PROSITE" id="PS52016">
    <property type="entry name" value="TONB_DEPENDENT_REC_3"/>
    <property type="match status" value="1"/>
</dbReference>
<evidence type="ECO:0000256" key="7">
    <source>
        <dbReference type="ARBA" id="ARBA00023065"/>
    </source>
</evidence>
<keyword evidence="6" id="KW-0408">Iron</keyword>
<keyword evidence="5 11" id="KW-0812">Transmembrane</keyword>
<dbReference type="Pfam" id="PF00593">
    <property type="entry name" value="TonB_dep_Rec_b-barrel"/>
    <property type="match status" value="1"/>
</dbReference>
<evidence type="ECO:0000256" key="9">
    <source>
        <dbReference type="ARBA" id="ARBA00023136"/>
    </source>
</evidence>
<comment type="subcellular location">
    <subcellularLocation>
        <location evidence="1 11">Cell outer membrane</location>
        <topology evidence="1 11">Multi-pass membrane protein</topology>
    </subcellularLocation>
</comment>
<feature type="domain" description="TonB-dependent receptor plug" evidence="15">
    <location>
        <begin position="56"/>
        <end position="163"/>
    </location>
</feature>
<dbReference type="InterPro" id="IPR036942">
    <property type="entry name" value="Beta-barrel_TonB_sf"/>
</dbReference>
<evidence type="ECO:0000256" key="8">
    <source>
        <dbReference type="ARBA" id="ARBA00023077"/>
    </source>
</evidence>
<evidence type="ECO:0000259" key="15">
    <source>
        <dbReference type="Pfam" id="PF07715"/>
    </source>
</evidence>
<keyword evidence="4" id="KW-0410">Iron transport</keyword>
<keyword evidence="10 11" id="KW-0998">Cell outer membrane</keyword>
<evidence type="ECO:0000256" key="13">
    <source>
        <dbReference type="SAM" id="SignalP"/>
    </source>
</evidence>
<dbReference type="GO" id="GO:0009279">
    <property type="term" value="C:cell outer membrane"/>
    <property type="evidence" value="ECO:0007669"/>
    <property type="project" value="UniProtKB-SubCell"/>
</dbReference>
<dbReference type="SUPFAM" id="SSF56935">
    <property type="entry name" value="Porins"/>
    <property type="match status" value="1"/>
</dbReference>